<proteinExistence type="predicted"/>
<keyword evidence="3" id="KW-1185">Reference proteome</keyword>
<evidence type="ECO:0000313" key="2">
    <source>
        <dbReference type="EMBL" id="KAK7402048.1"/>
    </source>
</evidence>
<evidence type="ECO:0000313" key="3">
    <source>
        <dbReference type="Proteomes" id="UP001386955"/>
    </source>
</evidence>
<accession>A0AAN9SQZ3</accession>
<dbReference type="AlphaFoldDB" id="A0AAN9SQZ3"/>
<reference evidence="2 3" key="1">
    <citation type="submission" date="2024-01" db="EMBL/GenBank/DDBJ databases">
        <title>The genomes of 5 underutilized Papilionoideae crops provide insights into root nodulation and disease resistanc.</title>
        <authorList>
            <person name="Jiang F."/>
        </authorList>
    </citation>
    <scope>NUCLEOTIDE SEQUENCE [LARGE SCALE GENOMIC DNA]</scope>
    <source>
        <strain evidence="2">DUOXIRENSHENG_FW03</strain>
        <tissue evidence="2">Leaves</tissue>
    </source>
</reference>
<dbReference type="EMBL" id="JAYMYS010000003">
    <property type="protein sequence ID" value="KAK7402048.1"/>
    <property type="molecule type" value="Genomic_DNA"/>
</dbReference>
<name>A0AAN9SQZ3_PSOTE</name>
<feature type="transmembrane region" description="Helical" evidence="1">
    <location>
        <begin position="41"/>
        <end position="61"/>
    </location>
</feature>
<comment type="caution">
    <text evidence="2">The sequence shown here is derived from an EMBL/GenBank/DDBJ whole genome shotgun (WGS) entry which is preliminary data.</text>
</comment>
<protein>
    <submittedName>
        <fullName evidence="2">Uncharacterized protein</fullName>
    </submittedName>
</protein>
<keyword evidence="1" id="KW-0472">Membrane</keyword>
<dbReference type="Proteomes" id="UP001386955">
    <property type="component" value="Unassembled WGS sequence"/>
</dbReference>
<sequence>MDVVFGSIGCSQPQRITAFIFCKWLIDRKKSRKLKERENRVAVLFSVTLLTITIAELPILFCSLRHSLCSQFCRHVSYFFHFPFSTRHPPIMNLGFPRPHPSVFTL</sequence>
<gene>
    <name evidence="2" type="ORF">VNO78_14007</name>
</gene>
<evidence type="ECO:0000256" key="1">
    <source>
        <dbReference type="SAM" id="Phobius"/>
    </source>
</evidence>
<keyword evidence="1" id="KW-1133">Transmembrane helix</keyword>
<organism evidence="2 3">
    <name type="scientific">Psophocarpus tetragonolobus</name>
    <name type="common">Winged bean</name>
    <name type="synonym">Dolichos tetragonolobus</name>
    <dbReference type="NCBI Taxonomy" id="3891"/>
    <lineage>
        <taxon>Eukaryota</taxon>
        <taxon>Viridiplantae</taxon>
        <taxon>Streptophyta</taxon>
        <taxon>Embryophyta</taxon>
        <taxon>Tracheophyta</taxon>
        <taxon>Spermatophyta</taxon>
        <taxon>Magnoliopsida</taxon>
        <taxon>eudicotyledons</taxon>
        <taxon>Gunneridae</taxon>
        <taxon>Pentapetalae</taxon>
        <taxon>rosids</taxon>
        <taxon>fabids</taxon>
        <taxon>Fabales</taxon>
        <taxon>Fabaceae</taxon>
        <taxon>Papilionoideae</taxon>
        <taxon>50 kb inversion clade</taxon>
        <taxon>NPAAA clade</taxon>
        <taxon>indigoferoid/millettioid clade</taxon>
        <taxon>Phaseoleae</taxon>
        <taxon>Psophocarpus</taxon>
    </lineage>
</organism>
<keyword evidence="1" id="KW-0812">Transmembrane</keyword>